<name>A0AAW0AYU1_9AGAR</name>
<proteinExistence type="predicted"/>
<gene>
    <name evidence="2" type="ORF">VNI00_018543</name>
</gene>
<dbReference type="AlphaFoldDB" id="A0AAW0AYU1"/>
<sequence>MNIEEEPKKLTKPEQNRLGRQVIYDALSCETRLDDAIKEKSISGECSEAFKENPCENGPDIEGESLDLTGEDLVTMKASSWNQALIHMLANEAQKRVARLLDPGTYCDESTSWRGFFEKRIHQLLRQVAKSRERPGVEAASKKSRKDNASKISRNRKYHRRLDLAVIMQSISRENQDIKGMKYWAYVIRSICHLTEEGMSDEEEGIEDDEEIVFVHQIDFRHPDFRSLFDDVDNTRYNRPDIFDQRGRKRRRRVISQRIVEREPPSNLPPTYLRTTYLDAIHNGERRTVQLGDYDYPASEFLKSKQLPKEDRPAVEAYAANCHKVSQG</sequence>
<feature type="non-terminal residue" evidence="2">
    <location>
        <position position="328"/>
    </location>
</feature>
<dbReference type="EMBL" id="JAYKXP010000245">
    <property type="protein sequence ID" value="KAK7017900.1"/>
    <property type="molecule type" value="Genomic_DNA"/>
</dbReference>
<evidence type="ECO:0000313" key="3">
    <source>
        <dbReference type="Proteomes" id="UP001383192"/>
    </source>
</evidence>
<evidence type="ECO:0000313" key="2">
    <source>
        <dbReference type="EMBL" id="KAK7017900.1"/>
    </source>
</evidence>
<protein>
    <submittedName>
        <fullName evidence="2">Uncharacterized protein</fullName>
    </submittedName>
</protein>
<evidence type="ECO:0000256" key="1">
    <source>
        <dbReference type="SAM" id="MobiDB-lite"/>
    </source>
</evidence>
<reference evidence="2 3" key="1">
    <citation type="submission" date="2024-01" db="EMBL/GenBank/DDBJ databases">
        <title>A draft genome for a cacao thread blight-causing isolate of Paramarasmius palmivorus.</title>
        <authorList>
            <person name="Baruah I.K."/>
            <person name="Bukari Y."/>
            <person name="Amoako-Attah I."/>
            <person name="Meinhardt L.W."/>
            <person name="Bailey B.A."/>
            <person name="Cohen S.P."/>
        </authorList>
    </citation>
    <scope>NUCLEOTIDE SEQUENCE [LARGE SCALE GENOMIC DNA]</scope>
    <source>
        <strain evidence="2 3">GH-12</strain>
    </source>
</reference>
<dbReference type="Proteomes" id="UP001383192">
    <property type="component" value="Unassembled WGS sequence"/>
</dbReference>
<comment type="caution">
    <text evidence="2">The sequence shown here is derived from an EMBL/GenBank/DDBJ whole genome shotgun (WGS) entry which is preliminary data.</text>
</comment>
<feature type="region of interest" description="Disordered" evidence="1">
    <location>
        <begin position="132"/>
        <end position="152"/>
    </location>
</feature>
<keyword evidence="3" id="KW-1185">Reference proteome</keyword>
<accession>A0AAW0AYU1</accession>
<organism evidence="2 3">
    <name type="scientific">Paramarasmius palmivorus</name>
    <dbReference type="NCBI Taxonomy" id="297713"/>
    <lineage>
        <taxon>Eukaryota</taxon>
        <taxon>Fungi</taxon>
        <taxon>Dikarya</taxon>
        <taxon>Basidiomycota</taxon>
        <taxon>Agaricomycotina</taxon>
        <taxon>Agaricomycetes</taxon>
        <taxon>Agaricomycetidae</taxon>
        <taxon>Agaricales</taxon>
        <taxon>Marasmiineae</taxon>
        <taxon>Marasmiaceae</taxon>
        <taxon>Paramarasmius</taxon>
    </lineage>
</organism>